<dbReference type="AlphaFoldDB" id="A0A4S8KIX5"/>
<keyword evidence="2" id="KW-1185">Reference proteome</keyword>
<dbReference type="OrthoDB" id="3266391at2759"/>
<reference evidence="1 2" key="1">
    <citation type="journal article" date="2019" name="Nat. Ecol. Evol.">
        <title>Megaphylogeny resolves global patterns of mushroom evolution.</title>
        <authorList>
            <person name="Varga T."/>
            <person name="Krizsan K."/>
            <person name="Foldi C."/>
            <person name="Dima B."/>
            <person name="Sanchez-Garcia M."/>
            <person name="Sanchez-Ramirez S."/>
            <person name="Szollosi G.J."/>
            <person name="Szarkandi J.G."/>
            <person name="Papp V."/>
            <person name="Albert L."/>
            <person name="Andreopoulos W."/>
            <person name="Angelini C."/>
            <person name="Antonin V."/>
            <person name="Barry K.W."/>
            <person name="Bougher N.L."/>
            <person name="Buchanan P."/>
            <person name="Buyck B."/>
            <person name="Bense V."/>
            <person name="Catcheside P."/>
            <person name="Chovatia M."/>
            <person name="Cooper J."/>
            <person name="Damon W."/>
            <person name="Desjardin D."/>
            <person name="Finy P."/>
            <person name="Geml J."/>
            <person name="Haridas S."/>
            <person name="Hughes K."/>
            <person name="Justo A."/>
            <person name="Karasinski D."/>
            <person name="Kautmanova I."/>
            <person name="Kiss B."/>
            <person name="Kocsube S."/>
            <person name="Kotiranta H."/>
            <person name="LaButti K.M."/>
            <person name="Lechner B.E."/>
            <person name="Liimatainen K."/>
            <person name="Lipzen A."/>
            <person name="Lukacs Z."/>
            <person name="Mihaltcheva S."/>
            <person name="Morgado L.N."/>
            <person name="Niskanen T."/>
            <person name="Noordeloos M.E."/>
            <person name="Ohm R.A."/>
            <person name="Ortiz-Santana B."/>
            <person name="Ovrebo C."/>
            <person name="Racz N."/>
            <person name="Riley R."/>
            <person name="Savchenko A."/>
            <person name="Shiryaev A."/>
            <person name="Soop K."/>
            <person name="Spirin V."/>
            <person name="Szebenyi C."/>
            <person name="Tomsovsky M."/>
            <person name="Tulloss R.E."/>
            <person name="Uehling J."/>
            <person name="Grigoriev I.V."/>
            <person name="Vagvolgyi C."/>
            <person name="Papp T."/>
            <person name="Martin F.M."/>
            <person name="Miettinen O."/>
            <person name="Hibbett D.S."/>
            <person name="Nagy L.G."/>
        </authorList>
    </citation>
    <scope>NUCLEOTIDE SEQUENCE [LARGE SCALE GENOMIC DNA]</scope>
    <source>
        <strain evidence="1 2">CBS 962.96</strain>
    </source>
</reference>
<organism evidence="1 2">
    <name type="scientific">Dendrothele bispora (strain CBS 962.96)</name>
    <dbReference type="NCBI Taxonomy" id="1314807"/>
    <lineage>
        <taxon>Eukaryota</taxon>
        <taxon>Fungi</taxon>
        <taxon>Dikarya</taxon>
        <taxon>Basidiomycota</taxon>
        <taxon>Agaricomycotina</taxon>
        <taxon>Agaricomycetes</taxon>
        <taxon>Agaricomycetidae</taxon>
        <taxon>Agaricales</taxon>
        <taxon>Agaricales incertae sedis</taxon>
        <taxon>Dendrothele</taxon>
    </lineage>
</organism>
<dbReference type="Proteomes" id="UP000297245">
    <property type="component" value="Unassembled WGS sequence"/>
</dbReference>
<gene>
    <name evidence="1" type="ORF">K435DRAFT_846928</name>
</gene>
<accession>A0A4S8KIX5</accession>
<evidence type="ECO:0000313" key="1">
    <source>
        <dbReference type="EMBL" id="THU75406.1"/>
    </source>
</evidence>
<proteinExistence type="predicted"/>
<evidence type="ECO:0000313" key="2">
    <source>
        <dbReference type="Proteomes" id="UP000297245"/>
    </source>
</evidence>
<protein>
    <submittedName>
        <fullName evidence="1">Uncharacterized protein</fullName>
    </submittedName>
</protein>
<name>A0A4S8KIX5_DENBC</name>
<sequence length="207" mass="23777">MHTEISDLTTLFRDINRYFDPMRTTMPRILRSQLDDAYSKFVRGKKPRTKKPTRTLKTLRIFRAFPVASVADISTTTLRVIDRASDAFPPLKSTVGGILALLDVTQRANASKARAQHLKREISDILQNVSSDSDISTDLQSLRDKLPQLDVIYKQSFFKRFFNLNRNQEFLSTLEADVSRLSRKTSIISYSRTRTLYVLFSASLAFF</sequence>
<dbReference type="EMBL" id="ML182198">
    <property type="protein sequence ID" value="THU75406.1"/>
    <property type="molecule type" value="Genomic_DNA"/>
</dbReference>